<evidence type="ECO:0000313" key="2">
    <source>
        <dbReference type="Proteomes" id="UP000510821"/>
    </source>
</evidence>
<dbReference type="EMBL" id="CP058998">
    <property type="protein sequence ID" value="QLJ52904.1"/>
    <property type="molecule type" value="Genomic_DNA"/>
</dbReference>
<evidence type="ECO:0000313" key="1">
    <source>
        <dbReference type="EMBL" id="QLJ52904.1"/>
    </source>
</evidence>
<dbReference type="KEGG" id="flt:Sv326_0729"/>
<gene>
    <name evidence="1" type="ORF">Sv326_0729</name>
</gene>
<reference evidence="2" key="1">
    <citation type="submission" date="2020-07" db="EMBL/GenBank/DDBJ databases">
        <title>Metabolic diversity and evolutionary history of the archaeal phylum ###Micrarchaeota### uncovered from a freshwater lake metagenome.</title>
        <authorList>
            <person name="Kadnikov V.V."/>
            <person name="Savvichev A.S."/>
            <person name="Mardanov A.V."/>
            <person name="Beletsky A.V."/>
            <person name="Chupakov A.V."/>
            <person name="Kokryatskaya N.M."/>
            <person name="Pimenov N.V."/>
            <person name="Ravin N.V."/>
        </authorList>
    </citation>
    <scope>NUCLEOTIDE SEQUENCE [LARGE SCALE GENOMIC DNA]</scope>
</reference>
<dbReference type="Proteomes" id="UP000510821">
    <property type="component" value="Chromosome"/>
</dbReference>
<dbReference type="AlphaFoldDB" id="A0A7D6BV13"/>
<accession>A0A7D6BV13</accession>
<organism evidence="1 2">
    <name type="scientific">Fermentimicrarchaeum limneticum</name>
    <dbReference type="NCBI Taxonomy" id="2795018"/>
    <lineage>
        <taxon>Archaea</taxon>
        <taxon>Candidatus Micrarchaeota</taxon>
        <taxon>Candidatus Fermentimicrarchaeales</taxon>
        <taxon>Candidatus Fermentimicrarchaeaceae</taxon>
        <taxon>Candidatus Fermentimicrarchaeum</taxon>
    </lineage>
</organism>
<proteinExistence type="predicted"/>
<sequence length="301" mass="34300">MILKEAEPKEFFQHGEKSIITESIHKAGEASLAETLARLKLSKTDWVISGMGRKLVLPTAQVKVIEGIMDISAKLEDEHIVETRGIGIGRRVTPKVSVVDEILTPHPSRILATNEDVIQTIKKAVEKDDREAVSTLREIERKGSIRDIVFNKDVSSVDELLGRDWELISSRERTRLTGKLKKRVRSLDPEKLILDLHTHDKVVPESDVPSTRDYISIRVRYKFDWFALCRATNIESLKSPNLMEDVVFFYSGKGSEPYLGKIREASKIQDERKRSNALYELRFEIYQSLKADTCTYGEMVG</sequence>
<protein>
    <submittedName>
        <fullName evidence="1">Uncharacterized protein</fullName>
    </submittedName>
</protein>
<name>A0A7D6BV13_FERL1</name>